<feature type="transmembrane region" description="Helical" evidence="1">
    <location>
        <begin position="90"/>
        <end position="107"/>
    </location>
</feature>
<dbReference type="KEGG" id="bsed:DN745_10345"/>
<feature type="transmembrane region" description="Helical" evidence="1">
    <location>
        <begin position="114"/>
        <end position="133"/>
    </location>
</feature>
<feature type="signal peptide" evidence="2">
    <location>
        <begin position="1"/>
        <end position="19"/>
    </location>
</feature>
<dbReference type="Pfam" id="PF04955">
    <property type="entry name" value="HupE_UreJ"/>
    <property type="match status" value="1"/>
</dbReference>
<feature type="transmembrane region" description="Helical" evidence="1">
    <location>
        <begin position="31"/>
        <end position="53"/>
    </location>
</feature>
<reference evidence="3 4" key="1">
    <citation type="submission" date="2018-06" db="EMBL/GenBank/DDBJ databases">
        <title>Lujinxingia sediminis gen. nov. sp. nov., a new facultative anaerobic member of the class Deltaproteobacteria, and proposal of Lujinxingaceae fam. nov.</title>
        <authorList>
            <person name="Guo L.-Y."/>
            <person name="Li C.-M."/>
            <person name="Wang S."/>
            <person name="Du Z.-J."/>
        </authorList>
    </citation>
    <scope>NUCLEOTIDE SEQUENCE [LARGE SCALE GENOMIC DNA]</scope>
    <source>
        <strain evidence="3 4">FA350</strain>
    </source>
</reference>
<dbReference type="AlphaFoldDB" id="A0A2Z4FRQ4"/>
<keyword evidence="4" id="KW-1185">Reference proteome</keyword>
<name>A0A2Z4FRQ4_9DELT</name>
<dbReference type="OrthoDB" id="9808192at2"/>
<evidence type="ECO:0000313" key="4">
    <source>
        <dbReference type="Proteomes" id="UP000249799"/>
    </source>
</evidence>
<evidence type="ECO:0000256" key="1">
    <source>
        <dbReference type="SAM" id="Phobius"/>
    </source>
</evidence>
<keyword evidence="1" id="KW-1133">Transmembrane helix</keyword>
<organism evidence="3 4">
    <name type="scientific">Bradymonas sediminis</name>
    <dbReference type="NCBI Taxonomy" id="1548548"/>
    <lineage>
        <taxon>Bacteria</taxon>
        <taxon>Deltaproteobacteria</taxon>
        <taxon>Bradymonadales</taxon>
        <taxon>Bradymonadaceae</taxon>
        <taxon>Bradymonas</taxon>
    </lineage>
</organism>
<accession>A0A2Z4FRQ4</accession>
<feature type="transmembrane region" description="Helical" evidence="1">
    <location>
        <begin position="65"/>
        <end position="84"/>
    </location>
</feature>
<keyword evidence="1" id="KW-0812">Transmembrane</keyword>
<evidence type="ECO:0000313" key="3">
    <source>
        <dbReference type="EMBL" id="AWV91404.1"/>
    </source>
</evidence>
<sequence>MILATVLVGAAAVMLPALAQAHPGHGAHEVGFMAGILHPLTGLDHLLALLGVGLWSQQQQGAARVWMPVSFAAAILGGAALAGFGVALPGMELGIAASVLILGLLVASARALPLSWAVSLGAFFAVFHGYAHIAELPTTSALTSYVVGFMTMSVLAMAGGAALAGVFERLASRDYIARAAGVGIAAAGAFFAIAA</sequence>
<protein>
    <submittedName>
        <fullName evidence="3">Protein hupE</fullName>
    </submittedName>
</protein>
<keyword evidence="2" id="KW-0732">Signal</keyword>
<dbReference type="PIRSF" id="PIRSF016919">
    <property type="entry name" value="HupE_UreJ"/>
    <property type="match status" value="1"/>
</dbReference>
<feature type="chain" id="PRO_5016443146" evidence="2">
    <location>
        <begin position="20"/>
        <end position="195"/>
    </location>
</feature>
<dbReference type="EMBL" id="CP030032">
    <property type="protein sequence ID" value="AWV91404.1"/>
    <property type="molecule type" value="Genomic_DNA"/>
</dbReference>
<feature type="transmembrane region" description="Helical" evidence="1">
    <location>
        <begin position="145"/>
        <end position="168"/>
    </location>
</feature>
<feature type="transmembrane region" description="Helical" evidence="1">
    <location>
        <begin position="175"/>
        <end position="194"/>
    </location>
</feature>
<proteinExistence type="predicted"/>
<keyword evidence="1" id="KW-0472">Membrane</keyword>
<evidence type="ECO:0000256" key="2">
    <source>
        <dbReference type="SAM" id="SignalP"/>
    </source>
</evidence>
<dbReference type="Proteomes" id="UP000249799">
    <property type="component" value="Chromosome"/>
</dbReference>
<gene>
    <name evidence="3" type="ORF">DN745_10345</name>
</gene>
<dbReference type="InterPro" id="IPR007038">
    <property type="entry name" value="HupE_UreJ"/>
</dbReference>